<dbReference type="Proteomes" id="UP000606172">
    <property type="component" value="Unassembled WGS sequence"/>
</dbReference>
<accession>A0A919V8G6</accession>
<protein>
    <submittedName>
        <fullName evidence="1">Uncharacterized protein</fullName>
    </submittedName>
</protein>
<proteinExistence type="predicted"/>
<dbReference type="RefSeq" id="WP_204031147.1">
    <property type="nucleotide sequence ID" value="NZ_BOOW01000042.1"/>
</dbReference>
<dbReference type="AlphaFoldDB" id="A0A919V8G6"/>
<evidence type="ECO:0000313" key="1">
    <source>
        <dbReference type="EMBL" id="GII96120.1"/>
    </source>
</evidence>
<dbReference type="InterPro" id="IPR045990">
    <property type="entry name" value="DUF5946"/>
</dbReference>
<dbReference type="EMBL" id="BOOW01000042">
    <property type="protein sequence ID" value="GII96120.1"/>
    <property type="molecule type" value="Genomic_DNA"/>
</dbReference>
<name>A0A919V8G6_9ACTN</name>
<keyword evidence="2" id="KW-1185">Reference proteome</keyword>
<comment type="caution">
    <text evidence="1">The sequence shown here is derived from an EMBL/GenBank/DDBJ whole genome shotgun (WGS) entry which is preliminary data.</text>
</comment>
<organism evidence="1 2">
    <name type="scientific">Sinosporangium siamense</name>
    <dbReference type="NCBI Taxonomy" id="1367973"/>
    <lineage>
        <taxon>Bacteria</taxon>
        <taxon>Bacillati</taxon>
        <taxon>Actinomycetota</taxon>
        <taxon>Actinomycetes</taxon>
        <taxon>Streptosporangiales</taxon>
        <taxon>Streptosporangiaceae</taxon>
        <taxon>Sinosporangium</taxon>
    </lineage>
</organism>
<evidence type="ECO:0000313" key="2">
    <source>
        <dbReference type="Proteomes" id="UP000606172"/>
    </source>
</evidence>
<sequence length="148" mass="15878">MTRCPECGAPALPYTCEELFHAVLALDHSRLAPWGPLHGVTVACFLLQHPSRLPAGPDRTRTWAILHAYLDEGLPAVARLTARARRANSHRNRTGVLPGAAAMPPAPEAPAYGVTIADVARDGTFPADGFPERVTAWARATADAWAPR</sequence>
<dbReference type="Pfam" id="PF19371">
    <property type="entry name" value="DUF5946"/>
    <property type="match status" value="1"/>
</dbReference>
<gene>
    <name evidence="1" type="ORF">Ssi02_63510</name>
</gene>
<reference evidence="1" key="1">
    <citation type="submission" date="2021-01" db="EMBL/GenBank/DDBJ databases">
        <title>Whole genome shotgun sequence of Sinosporangium siamense NBRC 109515.</title>
        <authorList>
            <person name="Komaki H."/>
            <person name="Tamura T."/>
        </authorList>
    </citation>
    <scope>NUCLEOTIDE SEQUENCE</scope>
    <source>
        <strain evidence="1">NBRC 109515</strain>
    </source>
</reference>